<evidence type="ECO:0000256" key="2">
    <source>
        <dbReference type="SAM" id="MobiDB-lite"/>
    </source>
</evidence>
<dbReference type="PANTHER" id="PTHR33392">
    <property type="entry name" value="POLYISOPRENYL-TEICHOIC ACID--PEPTIDOGLYCAN TEICHOIC ACID TRANSFERASE TAGU"/>
    <property type="match status" value="1"/>
</dbReference>
<dbReference type="RefSeq" id="WP_039398977.1">
    <property type="nucleotide sequence ID" value="NZ_JTDK01000008.1"/>
</dbReference>
<name>A0A0B2A8M3_9MICO</name>
<dbReference type="NCBIfam" id="TIGR00350">
    <property type="entry name" value="lytR_cpsA_psr"/>
    <property type="match status" value="1"/>
</dbReference>
<keyword evidence="3" id="KW-0812">Transmembrane</keyword>
<organism evidence="5 6">
    <name type="scientific">Microbacterium mangrovi</name>
    <dbReference type="NCBI Taxonomy" id="1348253"/>
    <lineage>
        <taxon>Bacteria</taxon>
        <taxon>Bacillati</taxon>
        <taxon>Actinomycetota</taxon>
        <taxon>Actinomycetes</taxon>
        <taxon>Micrococcales</taxon>
        <taxon>Microbacteriaceae</taxon>
        <taxon>Microbacterium</taxon>
    </lineage>
</organism>
<keyword evidence="6" id="KW-1185">Reference proteome</keyword>
<dbReference type="Proteomes" id="UP000031030">
    <property type="component" value="Unassembled WGS sequence"/>
</dbReference>
<dbReference type="PANTHER" id="PTHR33392:SF6">
    <property type="entry name" value="POLYISOPRENYL-TEICHOIC ACID--PEPTIDOGLYCAN TEICHOIC ACID TRANSFERASE TAGU"/>
    <property type="match status" value="1"/>
</dbReference>
<comment type="similarity">
    <text evidence="1">Belongs to the LytR/CpsA/Psr (LCP) family.</text>
</comment>
<feature type="domain" description="Cell envelope-related transcriptional attenuator" evidence="4">
    <location>
        <begin position="108"/>
        <end position="262"/>
    </location>
</feature>
<proteinExistence type="inferred from homology"/>
<evidence type="ECO:0000259" key="4">
    <source>
        <dbReference type="Pfam" id="PF03816"/>
    </source>
</evidence>
<dbReference type="STRING" id="1348253.LK09_10175"/>
<evidence type="ECO:0000256" key="3">
    <source>
        <dbReference type="SAM" id="Phobius"/>
    </source>
</evidence>
<evidence type="ECO:0000313" key="5">
    <source>
        <dbReference type="EMBL" id="KHK97872.1"/>
    </source>
</evidence>
<comment type="caution">
    <text evidence="5">The sequence shown here is derived from an EMBL/GenBank/DDBJ whole genome shotgun (WGS) entry which is preliminary data.</text>
</comment>
<keyword evidence="3" id="KW-0472">Membrane</keyword>
<sequence length="409" mass="41892">MSHHRTKSALKIVLVSVVVVFAAAVGLGALVVHDAAASYQQRAVVLEQPTFAPQPMPSASGSPTPVSTALPGSIDVLLVGTDICEASYAKELGGRCTGPGASFTSANNDVNVLLHISDNPRRVTVISFPRDLIIPTPSCRRPDGSTAPATAASMLNATYSSGGLSCVAKTISTLTGIDIPYAASLTFGGVIAITDAIGGVTVCVANGIDDPYTHLHLSPGMHTVKGLTALQFLRTRHGLLAGSDLARISNQQQYMTRLVHKLVDGGVLSNPVELARLAGVALQNVTPSTSLTDPATLVRIALAAKSVPFDQFVMVQYPTVDDPQNHNRVLPNTDAANVLMAALAQNLQVKISRTDSPGYGVVPAPVPSASPSPSGGASATPSPGSVVELPGSIAGTTAADSTCSNGNGR</sequence>
<protein>
    <recommendedName>
        <fullName evidence="4">Cell envelope-related transcriptional attenuator domain-containing protein</fullName>
    </recommendedName>
</protein>
<feature type="compositionally biased region" description="Low complexity" evidence="2">
    <location>
        <begin position="371"/>
        <end position="386"/>
    </location>
</feature>
<dbReference type="EMBL" id="JTDK01000008">
    <property type="protein sequence ID" value="KHK97872.1"/>
    <property type="molecule type" value="Genomic_DNA"/>
</dbReference>
<feature type="compositionally biased region" description="Polar residues" evidence="2">
    <location>
        <begin position="394"/>
        <end position="409"/>
    </location>
</feature>
<dbReference type="InterPro" id="IPR004474">
    <property type="entry name" value="LytR_CpsA_psr"/>
</dbReference>
<reference evidence="5 6" key="1">
    <citation type="submission" date="2014-11" db="EMBL/GenBank/DDBJ databases">
        <title>Genome sequence of Microbacterium mangrovi MUSC 115(T).</title>
        <authorList>
            <person name="Lee L.-H."/>
        </authorList>
    </citation>
    <scope>NUCLEOTIDE SEQUENCE [LARGE SCALE GENOMIC DNA]</scope>
    <source>
        <strain evidence="5 6">MUSC 115</strain>
    </source>
</reference>
<feature type="transmembrane region" description="Helical" evidence="3">
    <location>
        <begin position="12"/>
        <end position="32"/>
    </location>
</feature>
<feature type="region of interest" description="Disordered" evidence="2">
    <location>
        <begin position="362"/>
        <end position="409"/>
    </location>
</feature>
<dbReference type="Gene3D" id="3.40.630.190">
    <property type="entry name" value="LCP protein"/>
    <property type="match status" value="1"/>
</dbReference>
<keyword evidence="3" id="KW-1133">Transmembrane helix</keyword>
<evidence type="ECO:0000256" key="1">
    <source>
        <dbReference type="ARBA" id="ARBA00006068"/>
    </source>
</evidence>
<gene>
    <name evidence="5" type="ORF">LK09_10175</name>
</gene>
<dbReference type="Pfam" id="PF03816">
    <property type="entry name" value="LytR_cpsA_psr"/>
    <property type="match status" value="1"/>
</dbReference>
<evidence type="ECO:0000313" key="6">
    <source>
        <dbReference type="Proteomes" id="UP000031030"/>
    </source>
</evidence>
<dbReference type="AlphaFoldDB" id="A0A0B2A8M3"/>
<dbReference type="InterPro" id="IPR050922">
    <property type="entry name" value="LytR/CpsA/Psr_CW_biosynth"/>
</dbReference>
<accession>A0A0B2A8M3</accession>